<gene>
    <name evidence="7" type="primary">ATX1_1</name>
    <name evidence="7" type="ORF">CK203_005113</name>
</gene>
<dbReference type="InterPro" id="IPR046341">
    <property type="entry name" value="SET_dom_sf"/>
</dbReference>
<evidence type="ECO:0000256" key="4">
    <source>
        <dbReference type="ARBA" id="ARBA00023015"/>
    </source>
</evidence>
<dbReference type="Gene3D" id="3.30.40.10">
    <property type="entry name" value="Zinc/RING finger domain, C3HC4 (zinc finger)"/>
    <property type="match status" value="1"/>
</dbReference>
<name>A0A438KEW9_VITVI</name>
<dbReference type="GO" id="GO:0005634">
    <property type="term" value="C:nucleus"/>
    <property type="evidence" value="ECO:0007669"/>
    <property type="project" value="UniProtKB-ARBA"/>
</dbReference>
<dbReference type="GO" id="GO:0008168">
    <property type="term" value="F:methyltransferase activity"/>
    <property type="evidence" value="ECO:0007669"/>
    <property type="project" value="UniProtKB-KW"/>
</dbReference>
<dbReference type="PANTHER" id="PTHR45838">
    <property type="entry name" value="HISTONE-LYSINE-N-METHYLTRANSFERASE 2 KMT2 FAMILY MEMBER"/>
    <property type="match status" value="1"/>
</dbReference>
<dbReference type="InterPro" id="IPR034732">
    <property type="entry name" value="EPHD"/>
</dbReference>
<proteinExistence type="predicted"/>
<accession>A0A438KEW9</accession>
<keyword evidence="4" id="KW-0805">Transcription regulation</keyword>
<dbReference type="Pfam" id="PF13966">
    <property type="entry name" value="zf-RVT"/>
    <property type="match status" value="1"/>
</dbReference>
<keyword evidence="2" id="KW-0863">Zinc-finger</keyword>
<keyword evidence="7" id="KW-0808">Transferase</keyword>
<dbReference type="GO" id="GO:0008270">
    <property type="term" value="F:zinc ion binding"/>
    <property type="evidence" value="ECO:0007669"/>
    <property type="project" value="UniProtKB-KW"/>
</dbReference>
<sequence length="540" mass="60665">MKEAKWCWENTKFKLYEMAVNKNATVNEMWDHSSGPGGWNLRFHRDFNDWELDLIRGLLIMLRDFKLSSEEDGVLWKRGGHGKYGVKEAYNGLVVTNACDFPYKSVWVNKVPTKVAFFAWEAAWGKILTLDRLKKRGWQFPNRCFLCGCEEESVNHILLHCIVVCVLCGYGGGAMTRALRTRNIVKSLLKVWNIETESWPKSSVPPEALQDKLGTLDSSRSGLENESFSVLRPLDIEPSTTTAWNMDLQNRSDITKNLSCSLGNLKIHNTITAGILDSTVKQWVHMVCGLWTPGTRCPNVDTMSAFDVSGASRPRANVICSICNRPGGSCIKCRVLNCLVPFHPWCAHRKGLLQSEVEGVDNENVGFYGRCMLHAAHPSCELDSDPINVETDSTGEKELTCARTEGYKGRKREGFRHNLNFQSNGNGGCLVPQEQLNAWLHINGQKSCTKGLPKTPISDVEYDCRKEFARYKQAKGWKHLVVYKSGIHALGLYTSRFISRGAMVVEYVGEIVGLRVADKEKVIISLEESFNTRLLATSLG</sequence>
<evidence type="ECO:0000256" key="2">
    <source>
        <dbReference type="ARBA" id="ARBA00022771"/>
    </source>
</evidence>
<dbReference type="AlphaFoldDB" id="A0A438KEW9"/>
<evidence type="ECO:0000313" key="7">
    <source>
        <dbReference type="EMBL" id="RVX19755.1"/>
    </source>
</evidence>
<dbReference type="FunFam" id="3.30.40.10:FF:001102">
    <property type="entry name" value="Histone-lysine N-methyltransferase"/>
    <property type="match status" value="1"/>
</dbReference>
<comment type="caution">
    <text evidence="7">The sequence shown here is derived from an EMBL/GenBank/DDBJ whole genome shotgun (WGS) entry which is preliminary data.</text>
</comment>
<dbReference type="SUPFAM" id="SSF82199">
    <property type="entry name" value="SET domain"/>
    <property type="match status" value="1"/>
</dbReference>
<protein>
    <submittedName>
        <fullName evidence="7">Histone-lysine N-methyltransferase ATX1</fullName>
    </submittedName>
</protein>
<keyword evidence="7" id="KW-0489">Methyltransferase</keyword>
<organism evidence="7 8">
    <name type="scientific">Vitis vinifera</name>
    <name type="common">Grape</name>
    <dbReference type="NCBI Taxonomy" id="29760"/>
    <lineage>
        <taxon>Eukaryota</taxon>
        <taxon>Viridiplantae</taxon>
        <taxon>Streptophyta</taxon>
        <taxon>Embryophyta</taxon>
        <taxon>Tracheophyta</taxon>
        <taxon>Spermatophyta</taxon>
        <taxon>Magnoliopsida</taxon>
        <taxon>eudicotyledons</taxon>
        <taxon>Gunneridae</taxon>
        <taxon>Pentapetalae</taxon>
        <taxon>rosids</taxon>
        <taxon>Vitales</taxon>
        <taxon>Vitaceae</taxon>
        <taxon>Viteae</taxon>
        <taxon>Vitis</taxon>
    </lineage>
</organism>
<evidence type="ECO:0000313" key="8">
    <source>
        <dbReference type="Proteomes" id="UP000288805"/>
    </source>
</evidence>
<dbReference type="Gene3D" id="2.170.270.10">
    <property type="entry name" value="SET domain"/>
    <property type="match status" value="1"/>
</dbReference>
<evidence type="ECO:0000256" key="1">
    <source>
        <dbReference type="ARBA" id="ARBA00022723"/>
    </source>
</evidence>
<keyword evidence="1" id="KW-0479">Metal-binding</keyword>
<dbReference type="InterPro" id="IPR026960">
    <property type="entry name" value="RVT-Znf"/>
</dbReference>
<dbReference type="CDD" id="cd15571">
    <property type="entry name" value="ePHD"/>
    <property type="match status" value="1"/>
</dbReference>
<feature type="domain" description="PHD-type" evidence="6">
    <location>
        <begin position="257"/>
        <end position="375"/>
    </location>
</feature>
<evidence type="ECO:0000256" key="3">
    <source>
        <dbReference type="ARBA" id="ARBA00022833"/>
    </source>
</evidence>
<evidence type="ECO:0000256" key="5">
    <source>
        <dbReference type="ARBA" id="ARBA00023163"/>
    </source>
</evidence>
<dbReference type="InterPro" id="IPR013083">
    <property type="entry name" value="Znf_RING/FYVE/PHD"/>
</dbReference>
<keyword evidence="3" id="KW-0862">Zinc</keyword>
<dbReference type="Pfam" id="PF13832">
    <property type="entry name" value="zf-HC5HC2H_2"/>
    <property type="match status" value="1"/>
</dbReference>
<keyword evidence="5" id="KW-0804">Transcription</keyword>
<dbReference type="PANTHER" id="PTHR45838:SF4">
    <property type="entry name" value="HISTONE-LYSINE N-METHYLTRANSFERASE TRITHORAX"/>
    <property type="match status" value="1"/>
</dbReference>
<dbReference type="Proteomes" id="UP000288805">
    <property type="component" value="Unassembled WGS sequence"/>
</dbReference>
<dbReference type="GO" id="GO:0032259">
    <property type="term" value="P:methylation"/>
    <property type="evidence" value="ECO:0007669"/>
    <property type="project" value="UniProtKB-KW"/>
</dbReference>
<evidence type="ECO:0000259" key="6">
    <source>
        <dbReference type="PROSITE" id="PS51805"/>
    </source>
</evidence>
<dbReference type="PROSITE" id="PS51805">
    <property type="entry name" value="EPHD"/>
    <property type="match status" value="1"/>
</dbReference>
<dbReference type="EMBL" id="QGNW01000008">
    <property type="protein sequence ID" value="RVX19755.1"/>
    <property type="molecule type" value="Genomic_DNA"/>
</dbReference>
<reference evidence="7 8" key="1">
    <citation type="journal article" date="2018" name="PLoS Genet.">
        <title>Population sequencing reveals clonal diversity and ancestral inbreeding in the grapevine cultivar Chardonnay.</title>
        <authorList>
            <person name="Roach M.J."/>
            <person name="Johnson D.L."/>
            <person name="Bohlmann J."/>
            <person name="van Vuuren H.J."/>
            <person name="Jones S.J."/>
            <person name="Pretorius I.S."/>
            <person name="Schmidt S.A."/>
            <person name="Borneman A.R."/>
        </authorList>
    </citation>
    <scope>NUCLEOTIDE SEQUENCE [LARGE SCALE GENOMIC DNA]</scope>
    <source>
        <strain evidence="8">cv. Chardonnay</strain>
        <tissue evidence="7">Leaf</tissue>
    </source>
</reference>